<dbReference type="PANTHER" id="PTHR10758:SF2">
    <property type="entry name" value="26S PROTEASOME NON-ATPASE REGULATORY SUBUNIT 3"/>
    <property type="match status" value="1"/>
</dbReference>
<dbReference type="GO" id="GO:0042176">
    <property type="term" value="P:regulation of protein catabolic process"/>
    <property type="evidence" value="ECO:0007669"/>
    <property type="project" value="InterPro"/>
</dbReference>
<dbReference type="PANTHER" id="PTHR10758">
    <property type="entry name" value="26S PROTEASOME NON-ATPASE REGULATORY SUBUNIT 3/COP9 SIGNALOSOME COMPLEX SUBUNIT 3"/>
    <property type="match status" value="1"/>
</dbReference>
<protein>
    <recommendedName>
        <fullName evidence="8">26S proteasome non-ATPase regulatory subunit 3</fullName>
    </recommendedName>
    <alternativeName>
        <fullName evidence="9">26S proteasome regulatory subunit RPN3</fullName>
    </alternativeName>
    <alternativeName>
        <fullName evidence="11">26S proteasome regulatory subunit S3</fullName>
    </alternativeName>
    <alternativeName>
        <fullName evidence="10">Proteasome subunit p58</fullName>
    </alternativeName>
</protein>
<evidence type="ECO:0000256" key="3">
    <source>
        <dbReference type="ARBA" id="ARBA00022499"/>
    </source>
</evidence>
<dbReference type="SMART" id="SM00753">
    <property type="entry name" value="PAM"/>
    <property type="match status" value="1"/>
</dbReference>
<evidence type="ECO:0000313" key="15">
    <source>
        <dbReference type="RefSeq" id="XP_021033261.2"/>
    </source>
</evidence>
<comment type="subunit">
    <text evidence="7">Component of the 19S proteasome regulatory particle complex. The 26S proteasome consists of a 20S core particle (CP) and two 19S regulatory subunits (RP). The regulatory particle is made of a lid composed of 9 subunits including PSMD3, a base containing 6 ATPases and few additional components. Interacts with UBQLN1 (via ubiquitin-like domain). Interacts with ERCC6.</text>
</comment>
<evidence type="ECO:0000256" key="8">
    <source>
        <dbReference type="ARBA" id="ARBA00071764"/>
    </source>
</evidence>
<dbReference type="InterPro" id="IPR013586">
    <property type="entry name" value="PSMD3_C"/>
</dbReference>
<evidence type="ECO:0000256" key="7">
    <source>
        <dbReference type="ARBA" id="ARBA00063952"/>
    </source>
</evidence>
<accession>A0A6P5QQA1</accession>
<evidence type="ECO:0000256" key="1">
    <source>
        <dbReference type="ARBA" id="ARBA00002362"/>
    </source>
</evidence>
<feature type="region of interest" description="Disordered" evidence="12">
    <location>
        <begin position="1"/>
        <end position="61"/>
    </location>
</feature>
<reference evidence="15" key="1">
    <citation type="submission" date="2025-08" db="UniProtKB">
        <authorList>
            <consortium name="RefSeq"/>
        </authorList>
    </citation>
    <scope>IDENTIFICATION</scope>
</reference>
<dbReference type="Proteomes" id="UP000515126">
    <property type="component" value="Chromosome 11"/>
</dbReference>
<name>A0A6P5QQA1_MUSCR</name>
<comment type="similarity">
    <text evidence="2">Belongs to the proteasome subunit S3 family.</text>
</comment>
<dbReference type="CTD" id="5709"/>
<dbReference type="RefSeq" id="XP_021033261.2">
    <property type="nucleotide sequence ID" value="XM_021177602.2"/>
</dbReference>
<feature type="compositionally biased region" description="Pro residues" evidence="12">
    <location>
        <begin position="17"/>
        <end position="30"/>
    </location>
</feature>
<feature type="compositionally biased region" description="Basic and acidic residues" evidence="12">
    <location>
        <begin position="1"/>
        <end position="16"/>
    </location>
</feature>
<dbReference type="InterPro" id="IPR011990">
    <property type="entry name" value="TPR-like_helical_dom_sf"/>
</dbReference>
<evidence type="ECO:0000313" key="14">
    <source>
        <dbReference type="Proteomes" id="UP000515126"/>
    </source>
</evidence>
<feature type="compositionally biased region" description="Basic and acidic residues" evidence="12">
    <location>
        <begin position="489"/>
        <end position="513"/>
    </location>
</feature>
<dbReference type="AlphaFoldDB" id="A0A6P5QQA1"/>
<feature type="domain" description="PCI" evidence="13">
    <location>
        <begin position="274"/>
        <end position="453"/>
    </location>
</feature>
<evidence type="ECO:0000256" key="4">
    <source>
        <dbReference type="ARBA" id="ARBA00022553"/>
    </source>
</evidence>
<evidence type="ECO:0000256" key="2">
    <source>
        <dbReference type="ARBA" id="ARBA00007912"/>
    </source>
</evidence>
<dbReference type="GO" id="GO:0008541">
    <property type="term" value="C:proteasome regulatory particle, lid subcomplex"/>
    <property type="evidence" value="ECO:0007669"/>
    <property type="project" value="TreeGrafter"/>
</dbReference>
<dbReference type="GO" id="GO:0006511">
    <property type="term" value="P:ubiquitin-dependent protein catabolic process"/>
    <property type="evidence" value="ECO:0007669"/>
    <property type="project" value="TreeGrafter"/>
</dbReference>
<evidence type="ECO:0000256" key="5">
    <source>
        <dbReference type="ARBA" id="ARBA00022843"/>
    </source>
</evidence>
<evidence type="ECO:0000259" key="13">
    <source>
        <dbReference type="PROSITE" id="PS50250"/>
    </source>
</evidence>
<sequence length="522" mass="58955">MKQEGSARRRGADKAKPPPGGEQEPPPPAPQDVEMKEEAAAGSGSTGEGDGKAAATEHSQRELDTVTLEGTGAHVGVVPRSPVTAARVMRLFAGTSAIWQILCVCWGTHGECPAVNSVVCSVLSQPMDTEADLQFRPRTGKAASAPLLPEVEAYLQLLMVIFLMNSKRYKEAQKISDDLMQKISTQNRRALDLVAAKCYYYHARVYEFLDKLDVVRSFLHARLRTATLRHDADGQATLLNLLLRNYLHYSLYDQAEKLVSKSVFPEQANNNEWARYLYYTGRIKAIQLEYSEARRTMTNALRKAPQHTAVGFKQTVHKLLIVVELLLGEIPDRLQFRQPSLKRSLMPYFLLTQAVRTGNLAKFNQVLDQFGEKFQTDGTYTLIIRLRHNVIKTGVRMISLSYSRISLADIAQKLQLDSPEDAEFIVAKAIRDGVIEASINHEKGYVQSKEMIDIYSTREPQLAFHQRISFCLDIHNMSVKAMRFPPKSYNKDLESAEERREREQQDLEFAKEMAEDDDDSFP</sequence>
<dbReference type="SMART" id="SM00088">
    <property type="entry name" value="PINT"/>
    <property type="match status" value="1"/>
</dbReference>
<gene>
    <name evidence="15" type="primary">Psmd3</name>
</gene>
<comment type="function">
    <text evidence="1">Component of the 26S proteasome, a multiprotein complex involved in the ATP-dependent degradation of ubiquitinated proteins. This complex plays a key role in the maintenance of protein homeostasis by removing misfolded or damaged proteins, which could impair cellular functions, and by removing proteins whose functions are no longer required. Therefore, the proteasome participates in numerous cellular processes, including cell cycle progression, apoptosis, or DNA damage repair.</text>
</comment>
<dbReference type="FunFam" id="1.25.40.570:FF:000009">
    <property type="entry name" value="26S proteasome non-ATPase regulatory subunit 3"/>
    <property type="match status" value="1"/>
</dbReference>
<dbReference type="FunFam" id="1.25.40.10:FF:000174">
    <property type="entry name" value="26S proteasome non-ATPase regulatory subunit 3"/>
    <property type="match status" value="1"/>
</dbReference>
<dbReference type="Gene3D" id="1.25.40.570">
    <property type="match status" value="1"/>
</dbReference>
<dbReference type="KEGG" id="mcal:110305585"/>
<keyword evidence="4" id="KW-0597">Phosphoprotein</keyword>
<dbReference type="GeneID" id="110305585"/>
<keyword evidence="3" id="KW-1017">Isopeptide bond</keyword>
<keyword evidence="14" id="KW-1185">Reference proteome</keyword>
<dbReference type="Pfam" id="PF01399">
    <property type="entry name" value="PCI"/>
    <property type="match status" value="1"/>
</dbReference>
<dbReference type="InterPro" id="IPR000717">
    <property type="entry name" value="PCI_dom"/>
</dbReference>
<dbReference type="GO" id="GO:0030234">
    <property type="term" value="F:enzyme regulator activity"/>
    <property type="evidence" value="ECO:0007669"/>
    <property type="project" value="InterPro"/>
</dbReference>
<dbReference type="SUPFAM" id="SSF46785">
    <property type="entry name" value="Winged helix' DNA-binding domain"/>
    <property type="match status" value="1"/>
</dbReference>
<proteinExistence type="inferred from homology"/>
<feature type="region of interest" description="Disordered" evidence="12">
    <location>
        <begin position="488"/>
        <end position="522"/>
    </location>
</feature>
<organism evidence="14 15">
    <name type="scientific">Mus caroli</name>
    <name type="common">Ryukyu mouse</name>
    <name type="synonym">Ricefield mouse</name>
    <dbReference type="NCBI Taxonomy" id="10089"/>
    <lineage>
        <taxon>Eukaryota</taxon>
        <taxon>Metazoa</taxon>
        <taxon>Chordata</taxon>
        <taxon>Craniata</taxon>
        <taxon>Vertebrata</taxon>
        <taxon>Euteleostomi</taxon>
        <taxon>Mammalia</taxon>
        <taxon>Eutheria</taxon>
        <taxon>Euarchontoglires</taxon>
        <taxon>Glires</taxon>
        <taxon>Rodentia</taxon>
        <taxon>Myomorpha</taxon>
        <taxon>Muroidea</taxon>
        <taxon>Muridae</taxon>
        <taxon>Murinae</taxon>
        <taxon>Mus</taxon>
        <taxon>Mus</taxon>
    </lineage>
</organism>
<dbReference type="InterPro" id="IPR057985">
    <property type="entry name" value="TPR_PSMD3_N"/>
</dbReference>
<evidence type="ECO:0000256" key="12">
    <source>
        <dbReference type="SAM" id="MobiDB-lite"/>
    </source>
</evidence>
<dbReference type="Pfam" id="PF08375">
    <property type="entry name" value="Rpn3_C"/>
    <property type="match status" value="1"/>
</dbReference>
<keyword evidence="6 15" id="KW-0647">Proteasome</keyword>
<dbReference type="PROSITE" id="PS50250">
    <property type="entry name" value="PCI"/>
    <property type="match status" value="1"/>
</dbReference>
<dbReference type="Pfam" id="PF25573">
    <property type="entry name" value="TPR_PSMD3_N"/>
    <property type="match status" value="1"/>
</dbReference>
<evidence type="ECO:0000256" key="6">
    <source>
        <dbReference type="ARBA" id="ARBA00022942"/>
    </source>
</evidence>
<evidence type="ECO:0000256" key="9">
    <source>
        <dbReference type="ARBA" id="ARBA00075103"/>
    </source>
</evidence>
<evidence type="ECO:0000256" key="10">
    <source>
        <dbReference type="ARBA" id="ARBA00080169"/>
    </source>
</evidence>
<dbReference type="InterPro" id="IPR050756">
    <property type="entry name" value="CSN3"/>
</dbReference>
<dbReference type="InterPro" id="IPR036390">
    <property type="entry name" value="WH_DNA-bd_sf"/>
</dbReference>
<dbReference type="Gene3D" id="1.25.40.10">
    <property type="entry name" value="Tetratricopeptide repeat domain"/>
    <property type="match status" value="1"/>
</dbReference>
<keyword evidence="5" id="KW-0832">Ubl conjugation</keyword>
<evidence type="ECO:0000256" key="11">
    <source>
        <dbReference type="ARBA" id="ARBA00083241"/>
    </source>
</evidence>